<feature type="signal peptide" evidence="1">
    <location>
        <begin position="1"/>
        <end position="20"/>
    </location>
</feature>
<dbReference type="Gene3D" id="3.20.20.80">
    <property type="entry name" value="Glycosidases"/>
    <property type="match status" value="1"/>
</dbReference>
<dbReference type="AlphaFoldDB" id="W3WXE2"/>
<dbReference type="Pfam" id="PF16862">
    <property type="entry name" value="Glyco_hydro_79C"/>
    <property type="match status" value="1"/>
</dbReference>
<gene>
    <name evidence="3" type="ORF">PFICI_10605</name>
</gene>
<dbReference type="InterPro" id="IPR031728">
    <property type="entry name" value="GlcAase_C"/>
</dbReference>
<name>W3WXE2_PESFW</name>
<keyword evidence="1" id="KW-0732">Signal</keyword>
<proteinExistence type="predicted"/>
<feature type="chain" id="PRO_5004834356" description="Beta-glucuronidase C-terminal domain-containing protein" evidence="1">
    <location>
        <begin position="21"/>
        <end position="518"/>
    </location>
</feature>
<dbReference type="OMA" id="RANFYAM"/>
<dbReference type="KEGG" id="pfy:PFICI_10605"/>
<dbReference type="SUPFAM" id="SSF51445">
    <property type="entry name" value="(Trans)glycosidases"/>
    <property type="match status" value="1"/>
</dbReference>
<evidence type="ECO:0000256" key="1">
    <source>
        <dbReference type="SAM" id="SignalP"/>
    </source>
</evidence>
<dbReference type="OrthoDB" id="2831684at2759"/>
<dbReference type="GeneID" id="19275618"/>
<dbReference type="eggNOG" id="ENOG502T8H9">
    <property type="taxonomic scope" value="Eukaryota"/>
</dbReference>
<dbReference type="HOGENOM" id="CLU_022148_0_1_1"/>
<accession>W3WXE2</accession>
<dbReference type="Proteomes" id="UP000030651">
    <property type="component" value="Unassembled WGS sequence"/>
</dbReference>
<dbReference type="EMBL" id="KI912115">
    <property type="protein sequence ID" value="ETS78543.1"/>
    <property type="molecule type" value="Genomic_DNA"/>
</dbReference>
<evidence type="ECO:0000313" key="4">
    <source>
        <dbReference type="Proteomes" id="UP000030651"/>
    </source>
</evidence>
<evidence type="ECO:0000259" key="2">
    <source>
        <dbReference type="Pfam" id="PF16862"/>
    </source>
</evidence>
<protein>
    <recommendedName>
        <fullName evidence="2">Beta-glucuronidase C-terminal domain-containing protein</fullName>
    </recommendedName>
</protein>
<keyword evidence="4" id="KW-1185">Reference proteome</keyword>
<dbReference type="RefSeq" id="XP_007837377.1">
    <property type="nucleotide sequence ID" value="XM_007839186.1"/>
</dbReference>
<organism evidence="3 4">
    <name type="scientific">Pestalotiopsis fici (strain W106-1 / CGMCC3.15140)</name>
    <dbReference type="NCBI Taxonomy" id="1229662"/>
    <lineage>
        <taxon>Eukaryota</taxon>
        <taxon>Fungi</taxon>
        <taxon>Dikarya</taxon>
        <taxon>Ascomycota</taxon>
        <taxon>Pezizomycotina</taxon>
        <taxon>Sordariomycetes</taxon>
        <taxon>Xylariomycetidae</taxon>
        <taxon>Amphisphaeriales</taxon>
        <taxon>Sporocadaceae</taxon>
        <taxon>Pestalotiopsis</taxon>
    </lineage>
</organism>
<feature type="domain" description="Beta-glucuronidase C-terminal" evidence="2">
    <location>
        <begin position="395"/>
        <end position="512"/>
    </location>
</feature>
<sequence length="518" mass="55708">MHYSNLSLCLPLLNATTTQAVSLDPATKDDDAPIVPKDFVGFGIENAFLNNYANDFSNNLIASIADRMGAPPVLRVGGTSGDKFSYDPSQTENRICLERNGSDCPNGSDAYYSLGPSFFEGFQSFQSAKINIQAPLNSTVNLTMTLAYVTQAWENVGAERVDAIALGNEPEWYDATAEKYVDDALQIQAAIIDALNLTGDARKIFEASNTASENAGTGNKWKLSDALSAGMNNNGLLKNTAEHYYQVKPPQTWNDATMQARMLNHYTITNRLANYSESIQASKAMGLPYYIDEDAAVLGGAPPQFQSGFGYALWAVDFNLLCMTRGVARVNNLAGRPSASRQFWVPDDSAVDTNTGPQVRAPFPAAAYVADFIGAEGDTAVQEIDLGEDRPYLSAYSAYDNASGALLRLALVNLRLYNGTLGGERGSEDFNVTLPAGVTSVTVRRLHADLGAAAQGFDYAGPTHNVSWAGEQWSYSVDLGKGHYTTGSPVMETINVDDGVATVNVLNSEAVIVYIDGM</sequence>
<dbReference type="InParanoid" id="W3WXE2"/>
<dbReference type="PANTHER" id="PTHR36183:SF2">
    <property type="entry name" value="BETA-GLUCURONIDASE C-TERMINAL DOMAIN-CONTAINING PROTEIN"/>
    <property type="match status" value="1"/>
</dbReference>
<dbReference type="InterPro" id="IPR017853">
    <property type="entry name" value="GH"/>
</dbReference>
<evidence type="ECO:0000313" key="3">
    <source>
        <dbReference type="EMBL" id="ETS78543.1"/>
    </source>
</evidence>
<reference evidence="4" key="1">
    <citation type="journal article" date="2015" name="BMC Genomics">
        <title>Genomic and transcriptomic analysis of the endophytic fungus Pestalotiopsis fici reveals its lifestyle and high potential for synthesis of natural products.</title>
        <authorList>
            <person name="Wang X."/>
            <person name="Zhang X."/>
            <person name="Liu L."/>
            <person name="Xiang M."/>
            <person name="Wang W."/>
            <person name="Sun X."/>
            <person name="Che Y."/>
            <person name="Guo L."/>
            <person name="Liu G."/>
            <person name="Guo L."/>
            <person name="Wang C."/>
            <person name="Yin W.B."/>
            <person name="Stadler M."/>
            <person name="Zhang X."/>
            <person name="Liu X."/>
        </authorList>
    </citation>
    <scope>NUCLEOTIDE SEQUENCE [LARGE SCALE GENOMIC DNA]</scope>
    <source>
        <strain evidence="4">W106-1 / CGMCC3.15140</strain>
    </source>
</reference>
<dbReference type="InterPro" id="IPR052974">
    <property type="entry name" value="GH79_Enzymes"/>
</dbReference>
<dbReference type="PANTHER" id="PTHR36183">
    <property type="entry name" value="BETA-GLUCURONIDASE"/>
    <property type="match status" value="1"/>
</dbReference>